<protein>
    <submittedName>
        <fullName evidence="1">Uncharacterized protein</fullName>
    </submittedName>
</protein>
<evidence type="ECO:0000313" key="2">
    <source>
        <dbReference type="Proteomes" id="UP000585609"/>
    </source>
</evidence>
<sequence>MAEQLDERMKSFLQRLEKLKASDHYFYLQSIAG</sequence>
<reference evidence="1 2" key="1">
    <citation type="journal article" date="2020" name="Front. Microbiol.">
        <title>Single-cell genomics of novel Actinobacteria with the Wood-Ljungdahl pathway discovered in a serpentinizing system.</title>
        <authorList>
            <person name="Merino N."/>
            <person name="Kawai M."/>
            <person name="Boyd E.S."/>
            <person name="Colman D.R."/>
            <person name="McGlynn S.E."/>
            <person name="Nealson K.H."/>
            <person name="Kurokawa K."/>
            <person name="Hongoh Y."/>
        </authorList>
    </citation>
    <scope>NUCLEOTIDE SEQUENCE [LARGE SCALE GENOMIC DNA]</scope>
    <source>
        <strain evidence="1 2">S09_30</strain>
    </source>
</reference>
<comment type="caution">
    <text evidence="1">The sequence shown here is derived from an EMBL/GenBank/DDBJ whole genome shotgun (WGS) entry which is preliminary data.</text>
</comment>
<gene>
    <name evidence="1" type="ORF">HKBW3S09_01928</name>
</gene>
<dbReference type="Proteomes" id="UP000585609">
    <property type="component" value="Unassembled WGS sequence"/>
</dbReference>
<name>A0A6V8NYZ3_9ACTN</name>
<dbReference type="EMBL" id="BLRW01000582">
    <property type="protein sequence ID" value="GFP24461.1"/>
    <property type="molecule type" value="Genomic_DNA"/>
</dbReference>
<accession>A0A6V8NYZ3</accession>
<dbReference type="AlphaFoldDB" id="A0A6V8NYZ3"/>
<evidence type="ECO:0000313" key="1">
    <source>
        <dbReference type="EMBL" id="GFP24461.1"/>
    </source>
</evidence>
<proteinExistence type="predicted"/>
<feature type="non-terminal residue" evidence="1">
    <location>
        <position position="33"/>
    </location>
</feature>
<organism evidence="1 2">
    <name type="scientific">Candidatus Hakubella thermalkaliphila</name>
    <dbReference type="NCBI Taxonomy" id="2754717"/>
    <lineage>
        <taxon>Bacteria</taxon>
        <taxon>Bacillati</taxon>
        <taxon>Actinomycetota</taxon>
        <taxon>Actinomycetota incertae sedis</taxon>
        <taxon>Candidatus Hakubellales</taxon>
        <taxon>Candidatus Hakubellaceae</taxon>
        <taxon>Candidatus Hakubella</taxon>
    </lineage>
</organism>